<organism evidence="1 2">
    <name type="scientific">Hydra vulgaris</name>
    <name type="common">Hydra</name>
    <name type="synonym">Hydra attenuata</name>
    <dbReference type="NCBI Taxonomy" id="6087"/>
    <lineage>
        <taxon>Eukaryota</taxon>
        <taxon>Metazoa</taxon>
        <taxon>Cnidaria</taxon>
        <taxon>Hydrozoa</taxon>
        <taxon>Hydroidolina</taxon>
        <taxon>Anthoathecata</taxon>
        <taxon>Aplanulata</taxon>
        <taxon>Hydridae</taxon>
        <taxon>Hydra</taxon>
    </lineage>
</organism>
<evidence type="ECO:0000313" key="1">
    <source>
        <dbReference type="Proteomes" id="UP001652625"/>
    </source>
</evidence>
<reference evidence="1 2" key="1">
    <citation type="submission" date="2025-05" db="UniProtKB">
        <authorList>
            <consortium name="RefSeq"/>
        </authorList>
    </citation>
    <scope>NUCLEOTIDE SEQUENCE [LARGE SCALE GENOMIC DNA]</scope>
</reference>
<keyword evidence="1" id="KW-1185">Reference proteome</keyword>
<proteinExistence type="predicted"/>
<evidence type="ECO:0000313" key="4">
    <source>
        <dbReference type="RefSeq" id="XP_065646854.1"/>
    </source>
</evidence>
<name>A0ABM4BD24_HYDVU</name>
<sequence length="590" mass="67518">MMFMSTVDQSLPTLELDAQKQIKTLILNAEQRDAINDKAKKRVITGGYGSGKSVVGKEIVKNCVTKVSENPFTLFYICCNNFTLFECEMSEFVDNLKKNLENTSNVTVVCHTLYYLWIDMCEKEKISENAFKENISLPKLLKYLVEANSYKVHFVLEELSDEYVKEEDAIQIKDLINSMSEESLVVLIPESVIKNRELIKCDKKCILQKNCFQYEIIGMKIISLNKLMRFPECNKILIDSAQKTIAQSKTVFNFLNAEEAEANENKFKIDNQRQQQESFNTYSIHATTKNSINEVKESTVESYRGSNYEKSAENHDIDVTGDDFYDNDIDHMSKNLAENTNNKESLSYMETSYSFRSGNIGHAIKGEKPKVVYFPFRDISNKRSAKFLSVILQSLEIQRRTVVICNNIEEVQSVSYAVDIIKDYKAVPYLPHLLKCCPTLKQKFSIKEKLKSHREILITDIKGYSGAEADSIIIIVSPEEVYLRHALVDALARSNFHLTILVLASSNDPSKIDKTNGTIGDVLCNWSENIVEKILVTVCDNESKMWRLTNGSLEINTNCEEYFHLGAKVDFDKHLEKAEFRIVKKNNQNV</sequence>
<accession>A0ABM4BD24</accession>
<dbReference type="InterPro" id="IPR027417">
    <property type="entry name" value="P-loop_NTPase"/>
</dbReference>
<dbReference type="RefSeq" id="XP_065646854.1">
    <property type="nucleotide sequence ID" value="XM_065790782.1"/>
</dbReference>
<dbReference type="RefSeq" id="XP_065646853.1">
    <property type="nucleotide sequence ID" value="XM_065790781.1"/>
</dbReference>
<dbReference type="GeneID" id="136076917"/>
<dbReference type="SUPFAM" id="SSF52540">
    <property type="entry name" value="P-loop containing nucleoside triphosphate hydrolases"/>
    <property type="match status" value="1"/>
</dbReference>
<evidence type="ECO:0000313" key="2">
    <source>
        <dbReference type="RefSeq" id="XP_065646852.1"/>
    </source>
</evidence>
<gene>
    <name evidence="2 3 4" type="primary">LOC136076917</name>
</gene>
<protein>
    <submittedName>
        <fullName evidence="2 3">Uncharacterized protein LOC136076917</fullName>
    </submittedName>
</protein>
<evidence type="ECO:0000313" key="3">
    <source>
        <dbReference type="RefSeq" id="XP_065646853.1"/>
    </source>
</evidence>
<dbReference type="RefSeq" id="XP_065646852.1">
    <property type="nucleotide sequence ID" value="XM_065790780.1"/>
</dbReference>
<dbReference type="Proteomes" id="UP001652625">
    <property type="component" value="Chromosome 02"/>
</dbReference>